<evidence type="ECO:0000256" key="3">
    <source>
        <dbReference type="ARBA" id="ARBA00022989"/>
    </source>
</evidence>
<dbReference type="PROSITE" id="PS52015">
    <property type="entry name" value="TONB_CTD"/>
    <property type="match status" value="1"/>
</dbReference>
<evidence type="ECO:0000256" key="1">
    <source>
        <dbReference type="ARBA" id="ARBA00004167"/>
    </source>
</evidence>
<keyword evidence="4" id="KW-0472">Membrane</keyword>
<evidence type="ECO:0000313" key="8">
    <source>
        <dbReference type="Proteomes" id="UP001058533"/>
    </source>
</evidence>
<keyword evidence="3" id="KW-1133">Transmembrane helix</keyword>
<evidence type="ECO:0000259" key="6">
    <source>
        <dbReference type="PROSITE" id="PS52015"/>
    </source>
</evidence>
<feature type="compositionally biased region" description="Low complexity" evidence="5">
    <location>
        <begin position="111"/>
        <end position="125"/>
    </location>
</feature>
<evidence type="ECO:0000256" key="5">
    <source>
        <dbReference type="SAM" id="MobiDB-lite"/>
    </source>
</evidence>
<feature type="region of interest" description="Disordered" evidence="5">
    <location>
        <begin position="111"/>
        <end position="160"/>
    </location>
</feature>
<sequence length="251" mass="26220">MPYTPATPRDRTASALAALALPALLAWVLIDGLQVRLPAAVADTLNLFTIPPEPAPPPPARIEPNPVADTRPEGEASPPNLRSRATELVAPPPEIRLPIPPPPVIVAPKAGTGADASTGSAEIVGPGTGAGGVGDGTGSGGRGDGDGAGGSQTPPVWRSGRMSNNDFPRAAIEAGLSGTVEIAYTVLPNGRVADCEITRSSGYAILDQTTCRLITRRYRFDPSRDARGRPVPSTLVEKHEWIFERVEDDDY</sequence>
<dbReference type="Proteomes" id="UP001058533">
    <property type="component" value="Chromosome"/>
</dbReference>
<keyword evidence="2" id="KW-0812">Transmembrane</keyword>
<dbReference type="InterPro" id="IPR037682">
    <property type="entry name" value="TonB_C"/>
</dbReference>
<dbReference type="RefSeq" id="WP_256507729.1">
    <property type="nucleotide sequence ID" value="NZ_CP101740.1"/>
</dbReference>
<reference evidence="7" key="1">
    <citation type="submission" date="2022-07" db="EMBL/GenBank/DDBJ databases">
        <title>Sphingomonas sp. nov., a novel bacterium isolated from the north slope of the Mount Everest.</title>
        <authorList>
            <person name="Cui X."/>
            <person name="Liu Y."/>
        </authorList>
    </citation>
    <scope>NUCLEOTIDE SEQUENCE</scope>
    <source>
        <strain evidence="7">S5-59</strain>
    </source>
</reference>
<feature type="compositionally biased region" description="Gly residues" evidence="5">
    <location>
        <begin position="126"/>
        <end position="150"/>
    </location>
</feature>
<comment type="subcellular location">
    <subcellularLocation>
        <location evidence="1">Membrane</location>
        <topology evidence="1">Single-pass membrane protein</topology>
    </subcellularLocation>
</comment>
<feature type="compositionally biased region" description="Pro residues" evidence="5">
    <location>
        <begin position="51"/>
        <end position="61"/>
    </location>
</feature>
<dbReference type="EMBL" id="CP101740">
    <property type="protein sequence ID" value="UUL83894.1"/>
    <property type="molecule type" value="Genomic_DNA"/>
</dbReference>
<feature type="region of interest" description="Disordered" evidence="5">
    <location>
        <begin position="50"/>
        <end position="82"/>
    </location>
</feature>
<dbReference type="Gene3D" id="3.30.1150.10">
    <property type="match status" value="1"/>
</dbReference>
<feature type="domain" description="TonB C-terminal" evidence="6">
    <location>
        <begin position="152"/>
        <end position="249"/>
    </location>
</feature>
<evidence type="ECO:0000256" key="2">
    <source>
        <dbReference type="ARBA" id="ARBA00022692"/>
    </source>
</evidence>
<organism evidence="7 8">
    <name type="scientific">Sphingomonas qomolangmaensis</name>
    <dbReference type="NCBI Taxonomy" id="2918765"/>
    <lineage>
        <taxon>Bacteria</taxon>
        <taxon>Pseudomonadati</taxon>
        <taxon>Pseudomonadota</taxon>
        <taxon>Alphaproteobacteria</taxon>
        <taxon>Sphingomonadales</taxon>
        <taxon>Sphingomonadaceae</taxon>
        <taxon>Sphingomonas</taxon>
    </lineage>
</organism>
<dbReference type="SUPFAM" id="SSF74653">
    <property type="entry name" value="TolA/TonB C-terminal domain"/>
    <property type="match status" value="1"/>
</dbReference>
<keyword evidence="8" id="KW-1185">Reference proteome</keyword>
<protein>
    <submittedName>
        <fullName evidence="7">Energy transducer TonB</fullName>
    </submittedName>
</protein>
<proteinExistence type="predicted"/>
<accession>A0ABY5LDU8</accession>
<name>A0ABY5LDU8_9SPHN</name>
<dbReference type="InterPro" id="IPR006260">
    <property type="entry name" value="TonB/TolA_C"/>
</dbReference>
<evidence type="ECO:0000256" key="4">
    <source>
        <dbReference type="ARBA" id="ARBA00023136"/>
    </source>
</evidence>
<dbReference type="NCBIfam" id="TIGR01352">
    <property type="entry name" value="tonB_Cterm"/>
    <property type="match status" value="1"/>
</dbReference>
<gene>
    <name evidence="7" type="ORF">NMP03_06780</name>
</gene>
<dbReference type="Pfam" id="PF03544">
    <property type="entry name" value="TonB_C"/>
    <property type="match status" value="1"/>
</dbReference>
<evidence type="ECO:0000313" key="7">
    <source>
        <dbReference type="EMBL" id="UUL83894.1"/>
    </source>
</evidence>